<gene>
    <name evidence="3" type="ORF">L207DRAFT_538990</name>
</gene>
<reference evidence="3 4" key="1">
    <citation type="submission" date="2016-04" db="EMBL/GenBank/DDBJ databases">
        <title>A degradative enzymes factory behind the ericoid mycorrhizal symbiosis.</title>
        <authorList>
            <consortium name="DOE Joint Genome Institute"/>
            <person name="Martino E."/>
            <person name="Morin E."/>
            <person name="Grelet G."/>
            <person name="Kuo A."/>
            <person name="Kohler A."/>
            <person name="Daghino S."/>
            <person name="Barry K."/>
            <person name="Choi C."/>
            <person name="Cichocki N."/>
            <person name="Clum A."/>
            <person name="Copeland A."/>
            <person name="Hainaut M."/>
            <person name="Haridas S."/>
            <person name="Labutti K."/>
            <person name="Lindquist E."/>
            <person name="Lipzen A."/>
            <person name="Khouja H.-R."/>
            <person name="Murat C."/>
            <person name="Ohm R."/>
            <person name="Olson A."/>
            <person name="Spatafora J."/>
            <person name="Veneault-Fourrey C."/>
            <person name="Henrissat B."/>
            <person name="Grigoriev I."/>
            <person name="Martin F."/>
            <person name="Perotto S."/>
        </authorList>
    </citation>
    <scope>NUCLEOTIDE SEQUENCE [LARGE SCALE GENOMIC DNA]</scope>
    <source>
        <strain evidence="3 4">F</strain>
    </source>
</reference>
<dbReference type="STRING" id="1149755.A0A2J6QSG0"/>
<evidence type="ECO:0000259" key="2">
    <source>
        <dbReference type="Pfam" id="PF00465"/>
    </source>
</evidence>
<evidence type="ECO:0000256" key="1">
    <source>
        <dbReference type="ARBA" id="ARBA00023002"/>
    </source>
</evidence>
<proteinExistence type="predicted"/>
<dbReference type="InterPro" id="IPR001670">
    <property type="entry name" value="ADH_Fe/GldA"/>
</dbReference>
<feature type="domain" description="Alcohol dehydrogenase iron-type/glycerol dehydrogenase GldA" evidence="2">
    <location>
        <begin position="14"/>
        <end position="108"/>
    </location>
</feature>
<dbReference type="AlphaFoldDB" id="A0A2J6QSG0"/>
<dbReference type="EMBL" id="KZ613976">
    <property type="protein sequence ID" value="PMD29202.1"/>
    <property type="molecule type" value="Genomic_DNA"/>
</dbReference>
<dbReference type="SUPFAM" id="SSF56796">
    <property type="entry name" value="Dehydroquinate synthase-like"/>
    <property type="match status" value="1"/>
</dbReference>
<evidence type="ECO:0000313" key="3">
    <source>
        <dbReference type="EMBL" id="PMD29202.1"/>
    </source>
</evidence>
<dbReference type="GO" id="GO:0046872">
    <property type="term" value="F:metal ion binding"/>
    <property type="evidence" value="ECO:0007669"/>
    <property type="project" value="InterPro"/>
</dbReference>
<dbReference type="Proteomes" id="UP000235786">
    <property type="component" value="Unassembled WGS sequence"/>
</dbReference>
<dbReference type="GO" id="GO:0016491">
    <property type="term" value="F:oxidoreductase activity"/>
    <property type="evidence" value="ECO:0007669"/>
    <property type="project" value="UniProtKB-KW"/>
</dbReference>
<organism evidence="3 4">
    <name type="scientific">Hyaloscypha variabilis (strain UAMH 11265 / GT02V1 / F)</name>
    <name type="common">Meliniomyces variabilis</name>
    <dbReference type="NCBI Taxonomy" id="1149755"/>
    <lineage>
        <taxon>Eukaryota</taxon>
        <taxon>Fungi</taxon>
        <taxon>Dikarya</taxon>
        <taxon>Ascomycota</taxon>
        <taxon>Pezizomycotina</taxon>
        <taxon>Leotiomycetes</taxon>
        <taxon>Helotiales</taxon>
        <taxon>Hyaloscyphaceae</taxon>
        <taxon>Hyaloscypha</taxon>
        <taxon>Hyaloscypha variabilis</taxon>
    </lineage>
</organism>
<dbReference type="Pfam" id="PF00465">
    <property type="entry name" value="Fe-ADH"/>
    <property type="match status" value="1"/>
</dbReference>
<keyword evidence="1" id="KW-0560">Oxidoreductase</keyword>
<evidence type="ECO:0000313" key="4">
    <source>
        <dbReference type="Proteomes" id="UP000235786"/>
    </source>
</evidence>
<dbReference type="Gene3D" id="3.40.50.1970">
    <property type="match status" value="1"/>
</dbReference>
<protein>
    <recommendedName>
        <fullName evidence="2">Alcohol dehydrogenase iron-type/glycerol dehydrogenase GldA domain-containing protein</fullName>
    </recommendedName>
</protein>
<keyword evidence="4" id="KW-1185">Reference proteome</keyword>
<dbReference type="OrthoDB" id="3360544at2759"/>
<name>A0A2J6QSG0_HYAVF</name>
<accession>A0A2J6QSG0</accession>
<sequence length="110" mass="11870">MLDLMESFTYNVSPSRVVFGSGKLNTIFDEISRQNPVASLLLYTPEQILPAELLKTNLGGRVAGMFTEATMHTPTNITEKAVKYVESVKADSIVSIGGDSTVGLGKVIFT</sequence>